<evidence type="ECO:0000313" key="3">
    <source>
        <dbReference type="Proteomes" id="UP000753256"/>
    </source>
</evidence>
<evidence type="ECO:0000313" key="2">
    <source>
        <dbReference type="EMBL" id="HJG37911.1"/>
    </source>
</evidence>
<reference evidence="2" key="1">
    <citation type="journal article" date="2021" name="PeerJ">
        <title>Extensive microbial diversity within the chicken gut microbiome revealed by metagenomics and culture.</title>
        <authorList>
            <person name="Gilroy R."/>
            <person name="Ravi A."/>
            <person name="Getino M."/>
            <person name="Pursley I."/>
            <person name="Horton D.L."/>
            <person name="Alikhan N.F."/>
            <person name="Baker D."/>
            <person name="Gharbi K."/>
            <person name="Hall N."/>
            <person name="Watson M."/>
            <person name="Adriaenssens E.M."/>
            <person name="Foster-Nyarko E."/>
            <person name="Jarju S."/>
            <person name="Secka A."/>
            <person name="Antonio M."/>
            <person name="Oren A."/>
            <person name="Chaudhuri R.R."/>
            <person name="La Ragione R."/>
            <person name="Hildebrand F."/>
            <person name="Pallen M.J."/>
        </authorList>
    </citation>
    <scope>NUCLEOTIDE SEQUENCE</scope>
    <source>
        <strain evidence="2">ChiHjej13B12-9602</strain>
    </source>
</reference>
<evidence type="ECO:0000259" key="1">
    <source>
        <dbReference type="Pfam" id="PF18737"/>
    </source>
</evidence>
<accession>A0A921IUN4</accession>
<name>A0A921IUN4_9ACTN</name>
<dbReference type="RefSeq" id="WP_273191014.1">
    <property type="nucleotide sequence ID" value="NZ_DYUZ01000031.1"/>
</dbReference>
<organism evidence="2 3">
    <name type="scientific">Enorma phocaeensis</name>
    <dbReference type="NCBI Taxonomy" id="1871019"/>
    <lineage>
        <taxon>Bacteria</taxon>
        <taxon>Bacillati</taxon>
        <taxon>Actinomycetota</taxon>
        <taxon>Coriobacteriia</taxon>
        <taxon>Coriobacteriales</taxon>
        <taxon>Coriobacteriaceae</taxon>
        <taxon>Enorma</taxon>
    </lineage>
</organism>
<sequence length="264" mass="29469">MHDNEIELGYEQVYQERLEETRSMVTLATLLDFLNQGAGDGCDYDSVMAKSRAVAERANHEGLPAQTPEVTLVSSVIRSNVKIMIYNIIEFSVTSLIRAIYDRLKNENCGYTEVSEKLRTLWHHTRMRALSNPSASNDTAERISKKLLDEAITNTVLRLDARKTISGGNLDGDKILRLFNDHGVSVHTEDVGFRADELKDIKDRRNDLAHGSVSFAEAGNQVTTSELAGLINHVDSFLAQLRKDVIAYLNSGDYRANQTPQVSV</sequence>
<reference evidence="2" key="2">
    <citation type="submission" date="2021-09" db="EMBL/GenBank/DDBJ databases">
        <authorList>
            <person name="Gilroy R."/>
        </authorList>
    </citation>
    <scope>NUCLEOTIDE SEQUENCE</scope>
    <source>
        <strain evidence="2">ChiHjej13B12-9602</strain>
    </source>
</reference>
<protein>
    <recommendedName>
        <fullName evidence="1">MAE-28990/MAE-18760-like HEPN domain-containing protein</fullName>
    </recommendedName>
</protein>
<comment type="caution">
    <text evidence="2">The sequence shown here is derived from an EMBL/GenBank/DDBJ whole genome shotgun (WGS) entry which is preliminary data.</text>
</comment>
<dbReference type="Proteomes" id="UP000753256">
    <property type="component" value="Unassembled WGS sequence"/>
</dbReference>
<proteinExistence type="predicted"/>
<feature type="domain" description="MAE-28990/MAE-18760-like HEPN" evidence="1">
    <location>
        <begin position="16"/>
        <end position="254"/>
    </location>
</feature>
<dbReference type="Pfam" id="PF18737">
    <property type="entry name" value="HEPN_MAE_28990"/>
    <property type="match status" value="1"/>
</dbReference>
<dbReference type="AlphaFoldDB" id="A0A921IUN4"/>
<dbReference type="EMBL" id="DYUZ01000031">
    <property type="protein sequence ID" value="HJG37911.1"/>
    <property type="molecule type" value="Genomic_DNA"/>
</dbReference>
<gene>
    <name evidence="2" type="ORF">K8V70_08655</name>
</gene>
<dbReference type="InterPro" id="IPR040788">
    <property type="entry name" value="HEPN_MAE_28990"/>
</dbReference>